<dbReference type="KEGG" id="vg:40085923"/>
<dbReference type="Proteomes" id="UP000224101">
    <property type="component" value="Segment"/>
</dbReference>
<keyword evidence="2" id="KW-1185">Reference proteome</keyword>
<dbReference type="RefSeq" id="YP_009609838.1">
    <property type="nucleotide sequence ID" value="NC_041997.1"/>
</dbReference>
<evidence type="ECO:0000313" key="1">
    <source>
        <dbReference type="EMBL" id="ASD50519.1"/>
    </source>
</evidence>
<evidence type="ECO:0000313" key="2">
    <source>
        <dbReference type="Proteomes" id="UP000224101"/>
    </source>
</evidence>
<reference evidence="1 2" key="1">
    <citation type="submission" date="2017-08" db="EMBL/GenBank/DDBJ databases">
        <title>Characterization and complete genome sequence of novel bacteriophage infecting the causal agent of bacterial fruit blotch, Acidovorax citrulli.</title>
        <authorList>
            <person name="Midani A.R."/>
            <person name="Park S.-H."/>
            <person name="Choi T.-J."/>
        </authorList>
    </citation>
    <scope>NUCLEOTIDE SEQUENCE [LARGE SCALE GENOMIC DNA]</scope>
</reference>
<protein>
    <submittedName>
        <fullName evidence="1">Uncharacterized protein</fullName>
    </submittedName>
</protein>
<organism evidence="1 2">
    <name type="scientific">Acidovorax phage ACP17</name>
    <dbReference type="NCBI Taxonomy" id="2010329"/>
    <lineage>
        <taxon>Viruses</taxon>
        <taxon>Duplodnaviria</taxon>
        <taxon>Heunggongvirae</taxon>
        <taxon>Uroviricota</taxon>
        <taxon>Caudoviricetes</taxon>
        <taxon>Busanvirus</taxon>
        <taxon>Busanvirus ACP17</taxon>
    </lineage>
</organism>
<accession>A0A218M3A9</accession>
<proteinExistence type="predicted"/>
<dbReference type="EMBL" id="KY979132">
    <property type="protein sequence ID" value="ASD50519.1"/>
    <property type="molecule type" value="Genomic_DNA"/>
</dbReference>
<sequence>MYPGREEFSFLQLLYNGELKYLFDEGRYKFYTYRPGIRIDSQSGYAVDVFRHDRVMGLVKFKFAGIDDWEEEDSDILKHFGVHGLH</sequence>
<dbReference type="GeneID" id="40085923"/>
<name>A0A218M3A9_9CAUD</name>